<dbReference type="Proteomes" id="UP000241085">
    <property type="component" value="Unassembled WGS sequence"/>
</dbReference>
<sequence length="285" mass="30643">MIGIDTLVSYPDGATSSEGEIVHLEALEEGRWAVVLDATAAHPVDPTWPDQGPDEGILVAEGVRYRLLDCRIAAWDGRTLHLGDRLPVRLGTEGWVFVVAHVVADASALAEGQRIRVEADRARRDEFSRGHTACHLASLALNAALADFWSKPVRTDSLGSPDFDQAAIQSSLIRPSGSTDVYRLGKSLRRSGFDTARLQEALPEIEERLDALLAEWTAEDASVAVEREDELLGSRRTWRCLLAAGEASIPCGGTHVASLAQLGAVSVELSLDPVAATLTMETDAS</sequence>
<keyword evidence="2" id="KW-1185">Reference proteome</keyword>
<dbReference type="Gene3D" id="3.30.980.10">
    <property type="entry name" value="Threonyl-trna Synthetase, Chain A, domain 2"/>
    <property type="match status" value="1"/>
</dbReference>
<accession>A0A2T4UUH4</accession>
<dbReference type="GO" id="GO:0016787">
    <property type="term" value="F:hydrolase activity"/>
    <property type="evidence" value="ECO:0007669"/>
    <property type="project" value="UniProtKB-KW"/>
</dbReference>
<keyword evidence="1" id="KW-0378">Hydrolase</keyword>
<reference evidence="1 2" key="1">
    <citation type="submission" date="2018-03" db="EMBL/GenBank/DDBJ databases">
        <title>Bacteriophage NCPPB3778 and a type I-E CRISPR drive the evolution of the US Biological Select Agent, Rathayibacter toxicus.</title>
        <authorList>
            <person name="Davis E.W.II."/>
            <person name="Tabima J.F."/>
            <person name="Weisberg A.J."/>
            <person name="Dantas Lopes L."/>
            <person name="Wiseman M.S."/>
            <person name="Wiseman M.S."/>
            <person name="Pupko T."/>
            <person name="Belcher M.S."/>
            <person name="Sechler A.J."/>
            <person name="Tancos M.A."/>
            <person name="Schroeder B.K."/>
            <person name="Murray T.D."/>
            <person name="Luster D.G."/>
            <person name="Schneider W.L."/>
            <person name="Rogers E."/>
            <person name="Andreote F.D."/>
            <person name="Grunwald N.J."/>
            <person name="Putnam M.L."/>
            <person name="Chang J.H."/>
        </authorList>
    </citation>
    <scope>NUCLEOTIDE SEQUENCE [LARGE SCALE GENOMIC DNA]</scope>
    <source>
        <strain evidence="1 2">DSM 15933</strain>
    </source>
</reference>
<dbReference type="GO" id="GO:0000166">
    <property type="term" value="F:nucleotide binding"/>
    <property type="evidence" value="ECO:0007669"/>
    <property type="project" value="InterPro"/>
</dbReference>
<protein>
    <submittedName>
        <fullName evidence="1">Metal-dependent hydrolase</fullName>
    </submittedName>
</protein>
<dbReference type="SUPFAM" id="SSF55186">
    <property type="entry name" value="ThrRS/AlaRS common domain"/>
    <property type="match status" value="1"/>
</dbReference>
<dbReference type="RefSeq" id="WP_107574693.1">
    <property type="nucleotide sequence ID" value="NZ_PZPL01000001.1"/>
</dbReference>
<proteinExistence type="predicted"/>
<dbReference type="EMBL" id="PZPL01000001">
    <property type="protein sequence ID" value="PTL73189.1"/>
    <property type="molecule type" value="Genomic_DNA"/>
</dbReference>
<dbReference type="AlphaFoldDB" id="A0A2T4UUH4"/>
<comment type="caution">
    <text evidence="1">The sequence shown here is derived from an EMBL/GenBank/DDBJ whole genome shotgun (WGS) entry which is preliminary data.</text>
</comment>
<name>A0A2T4UUH4_9MICO</name>
<gene>
    <name evidence="1" type="ORF">C1I63_10235</name>
</gene>
<evidence type="ECO:0000313" key="1">
    <source>
        <dbReference type="EMBL" id="PTL73189.1"/>
    </source>
</evidence>
<organism evidence="1 2">
    <name type="scientific">Rathayibacter caricis DSM 15933</name>
    <dbReference type="NCBI Taxonomy" id="1328867"/>
    <lineage>
        <taxon>Bacteria</taxon>
        <taxon>Bacillati</taxon>
        <taxon>Actinomycetota</taxon>
        <taxon>Actinomycetes</taxon>
        <taxon>Micrococcales</taxon>
        <taxon>Microbacteriaceae</taxon>
        <taxon>Rathayibacter</taxon>
    </lineage>
</organism>
<dbReference type="InterPro" id="IPR018163">
    <property type="entry name" value="Thr/Ala-tRNA-synth_IIc_edit"/>
</dbReference>
<evidence type="ECO:0000313" key="2">
    <source>
        <dbReference type="Proteomes" id="UP000241085"/>
    </source>
</evidence>